<dbReference type="EMBL" id="CP003282">
    <property type="protein sequence ID" value="AFG38607.1"/>
    <property type="molecule type" value="Genomic_DNA"/>
</dbReference>
<keyword evidence="3" id="KW-1003">Cell membrane</keyword>
<dbReference type="GO" id="GO:0015109">
    <property type="term" value="F:chromate transmembrane transporter activity"/>
    <property type="evidence" value="ECO:0007669"/>
    <property type="project" value="InterPro"/>
</dbReference>
<dbReference type="Proteomes" id="UP000007383">
    <property type="component" value="Chromosome"/>
</dbReference>
<comment type="similarity">
    <text evidence="2">Belongs to the chromate ion transporter (CHR) (TC 2.A.51) family.</text>
</comment>
<dbReference type="GO" id="GO:0005886">
    <property type="term" value="C:plasma membrane"/>
    <property type="evidence" value="ECO:0007669"/>
    <property type="project" value="UniProtKB-SubCell"/>
</dbReference>
<evidence type="ECO:0000256" key="3">
    <source>
        <dbReference type="ARBA" id="ARBA00022475"/>
    </source>
</evidence>
<feature type="transmembrane region" description="Helical" evidence="7">
    <location>
        <begin position="127"/>
        <end position="151"/>
    </location>
</feature>
<evidence type="ECO:0000313" key="9">
    <source>
        <dbReference type="Proteomes" id="UP000007383"/>
    </source>
</evidence>
<sequence length="203" mass="21627">MSAEYTAGMDDSPAESSVSAWLLFRVFFRIGMLTFGGGIAMLSVIRYELHVKHGWLSDREFWDEVTVATSFPGVIAVNVAYMQGRRLCGLPGAVAGVLGVVLPSFCIILLIVSLAGDFITHPVASRFLRGAAAGVAAQLAFSSLLFLRQIMHDRWSLLAAAAAGGLLFGLGWHPLAGLLTGLGLRMLLPYHRKPPVTGGSDAV</sequence>
<feature type="transmembrane region" description="Helical" evidence="7">
    <location>
        <begin position="93"/>
        <end position="115"/>
    </location>
</feature>
<dbReference type="InterPro" id="IPR052518">
    <property type="entry name" value="CHR_Transporter"/>
</dbReference>
<feature type="transmembrane region" description="Helical" evidence="7">
    <location>
        <begin position="61"/>
        <end position="81"/>
    </location>
</feature>
<keyword evidence="9" id="KW-1185">Reference proteome</keyword>
<dbReference type="PANTHER" id="PTHR43663:SF2">
    <property type="entry name" value="CHROMATE TRANSPORT PROTEIN-RELATED"/>
    <property type="match status" value="1"/>
</dbReference>
<dbReference type="KEGG" id="sfc:Spiaf_2577"/>
<dbReference type="eggNOG" id="COG2059">
    <property type="taxonomic scope" value="Bacteria"/>
</dbReference>
<organism evidence="8 9">
    <name type="scientific">Spirochaeta africana (strain ATCC 700263 / DSM 8902 / Z-7692)</name>
    <dbReference type="NCBI Taxonomy" id="889378"/>
    <lineage>
        <taxon>Bacteria</taxon>
        <taxon>Pseudomonadati</taxon>
        <taxon>Spirochaetota</taxon>
        <taxon>Spirochaetia</taxon>
        <taxon>Spirochaetales</taxon>
        <taxon>Spirochaetaceae</taxon>
        <taxon>Spirochaeta</taxon>
    </lineage>
</organism>
<feature type="transmembrane region" description="Helical" evidence="7">
    <location>
        <begin position="157"/>
        <end position="184"/>
    </location>
</feature>
<keyword evidence="6 7" id="KW-0472">Membrane</keyword>
<dbReference type="HOGENOM" id="CLU_018106_1_0_12"/>
<comment type="subcellular location">
    <subcellularLocation>
        <location evidence="1">Cell membrane</location>
        <topology evidence="1">Multi-pass membrane protein</topology>
    </subcellularLocation>
</comment>
<reference evidence="9" key="1">
    <citation type="journal article" date="2013" name="Stand. Genomic Sci.">
        <title>Complete genome sequence of the halophilic bacterium Spirochaeta africana type strain (Z-7692(T)) from the alkaline Lake Magadi in the East African Rift.</title>
        <authorList>
            <person name="Liolos K."/>
            <person name="Abt B."/>
            <person name="Scheuner C."/>
            <person name="Teshima H."/>
            <person name="Held B."/>
            <person name="Lapidus A."/>
            <person name="Nolan M."/>
            <person name="Lucas S."/>
            <person name="Deshpande S."/>
            <person name="Cheng J.F."/>
            <person name="Tapia R."/>
            <person name="Goodwin L.A."/>
            <person name="Pitluck S."/>
            <person name="Pagani I."/>
            <person name="Ivanova N."/>
            <person name="Mavromatis K."/>
            <person name="Mikhailova N."/>
            <person name="Huntemann M."/>
            <person name="Pati A."/>
            <person name="Chen A."/>
            <person name="Palaniappan K."/>
            <person name="Land M."/>
            <person name="Rohde M."/>
            <person name="Tindall B.J."/>
            <person name="Detter J.C."/>
            <person name="Goker M."/>
            <person name="Bristow J."/>
            <person name="Eisen J.A."/>
            <person name="Markowitz V."/>
            <person name="Hugenholtz P."/>
            <person name="Woyke T."/>
            <person name="Klenk H.P."/>
            <person name="Kyrpides N.C."/>
        </authorList>
    </citation>
    <scope>NUCLEOTIDE SEQUENCE</scope>
    <source>
        <strain evidence="9">ATCC 700263 / DSM 8902 / Z-7692</strain>
    </source>
</reference>
<dbReference type="OrthoDB" id="9788907at2"/>
<evidence type="ECO:0000256" key="7">
    <source>
        <dbReference type="SAM" id="Phobius"/>
    </source>
</evidence>
<evidence type="ECO:0000256" key="2">
    <source>
        <dbReference type="ARBA" id="ARBA00005262"/>
    </source>
</evidence>
<gene>
    <name evidence="8" type="ordered locus">Spiaf_2577</name>
</gene>
<dbReference type="STRING" id="889378.Spiaf_2577"/>
<feature type="transmembrane region" description="Helical" evidence="7">
    <location>
        <begin position="26"/>
        <end position="49"/>
    </location>
</feature>
<evidence type="ECO:0000256" key="6">
    <source>
        <dbReference type="ARBA" id="ARBA00023136"/>
    </source>
</evidence>
<keyword evidence="5 7" id="KW-1133">Transmembrane helix</keyword>
<proteinExistence type="inferred from homology"/>
<dbReference type="PANTHER" id="PTHR43663">
    <property type="entry name" value="CHROMATE TRANSPORT PROTEIN-RELATED"/>
    <property type="match status" value="1"/>
</dbReference>
<dbReference type="PATRIC" id="fig|889378.3.peg.2553"/>
<dbReference type="Pfam" id="PF02417">
    <property type="entry name" value="Chromate_transp"/>
    <property type="match status" value="1"/>
</dbReference>
<keyword evidence="4 7" id="KW-0812">Transmembrane</keyword>
<evidence type="ECO:0000256" key="5">
    <source>
        <dbReference type="ARBA" id="ARBA00022989"/>
    </source>
</evidence>
<protein>
    <submittedName>
        <fullName evidence="8">Chromate transport protein ChrA</fullName>
    </submittedName>
</protein>
<dbReference type="InterPro" id="IPR003370">
    <property type="entry name" value="Chromate_transpt"/>
</dbReference>
<evidence type="ECO:0000256" key="4">
    <source>
        <dbReference type="ARBA" id="ARBA00022692"/>
    </source>
</evidence>
<dbReference type="AlphaFoldDB" id="H9UM64"/>
<evidence type="ECO:0000313" key="8">
    <source>
        <dbReference type="EMBL" id="AFG38607.1"/>
    </source>
</evidence>
<evidence type="ECO:0000256" key="1">
    <source>
        <dbReference type="ARBA" id="ARBA00004651"/>
    </source>
</evidence>
<name>H9UM64_SPIAZ</name>
<accession>H9UM64</accession>